<dbReference type="PANTHER" id="PTHR43685">
    <property type="entry name" value="GLYCOSYLTRANSFERASE"/>
    <property type="match status" value="1"/>
</dbReference>
<gene>
    <name evidence="2" type="ORF">H9L17_10790</name>
</gene>
<dbReference type="PANTHER" id="PTHR43685:SF2">
    <property type="entry name" value="GLYCOSYLTRANSFERASE 2-LIKE DOMAIN-CONTAINING PROTEIN"/>
    <property type="match status" value="1"/>
</dbReference>
<dbReference type="Proteomes" id="UP000515977">
    <property type="component" value="Chromosome"/>
</dbReference>
<sequence length="304" mass="33446">MLATVIIPTYRDGIRAVTAVKAILQQRLPAGDHLEIVVVDDGSGDDTVTLVSNLQRPDVRTISLRENQGRAAARNAGASAARGDFIIFMDCDCIPGHPQFVARHLALLKKGMIACVGHVSGPDEQFWSRYQYKASLRREHQHRTGSTFSGSSQNLAIRRDAFMAVGGFDTAYRKYGFEDRDLLIRLRQRGSIAWTPGEGVIHCDELRIQDVAKKMQEAASSTALKFSREHPSEYSVLGYSRIDSRLHPILRIAAPIGNMILPMMITATDFAINSRLPYAIKAGMAKLCTAMSFLAGTTKPISEA</sequence>
<dbReference type="AlphaFoldDB" id="A0A7G9QQR4"/>
<proteinExistence type="predicted"/>
<evidence type="ECO:0000313" key="3">
    <source>
        <dbReference type="Proteomes" id="UP000515977"/>
    </source>
</evidence>
<feature type="domain" description="Glycosyltransferase 2-like" evidence="1">
    <location>
        <begin position="4"/>
        <end position="164"/>
    </location>
</feature>
<dbReference type="EMBL" id="CP060711">
    <property type="protein sequence ID" value="QNN45689.1"/>
    <property type="molecule type" value="Genomic_DNA"/>
</dbReference>
<dbReference type="KEGG" id="tbv:H9L17_10790"/>
<dbReference type="SUPFAM" id="SSF53448">
    <property type="entry name" value="Nucleotide-diphospho-sugar transferases"/>
    <property type="match status" value="1"/>
</dbReference>
<dbReference type="RefSeq" id="WP_187569457.1">
    <property type="nucleotide sequence ID" value="NZ_CP060711.1"/>
</dbReference>
<name>A0A7G9QQR4_9GAMM</name>
<dbReference type="InterPro" id="IPR029044">
    <property type="entry name" value="Nucleotide-diphossugar_trans"/>
</dbReference>
<dbReference type="InterPro" id="IPR001173">
    <property type="entry name" value="Glyco_trans_2-like"/>
</dbReference>
<keyword evidence="3" id="KW-1185">Reference proteome</keyword>
<organism evidence="2 3">
    <name type="scientific">Thermomonas brevis</name>
    <dbReference type="NCBI Taxonomy" id="215691"/>
    <lineage>
        <taxon>Bacteria</taxon>
        <taxon>Pseudomonadati</taxon>
        <taxon>Pseudomonadota</taxon>
        <taxon>Gammaproteobacteria</taxon>
        <taxon>Lysobacterales</taxon>
        <taxon>Lysobacteraceae</taxon>
        <taxon>Thermomonas</taxon>
    </lineage>
</organism>
<dbReference type="InterPro" id="IPR050834">
    <property type="entry name" value="Glycosyltransf_2"/>
</dbReference>
<dbReference type="Pfam" id="PF00535">
    <property type="entry name" value="Glycos_transf_2"/>
    <property type="match status" value="1"/>
</dbReference>
<evidence type="ECO:0000259" key="1">
    <source>
        <dbReference type="Pfam" id="PF00535"/>
    </source>
</evidence>
<accession>A0A7G9QQR4</accession>
<reference evidence="2 3" key="1">
    <citation type="submission" date="2020-08" db="EMBL/GenBank/DDBJ databases">
        <title>Genome sequence of Thermomonas brevis KACC 16975T.</title>
        <authorList>
            <person name="Hyun D.-W."/>
            <person name="Bae J.-W."/>
        </authorList>
    </citation>
    <scope>NUCLEOTIDE SEQUENCE [LARGE SCALE GENOMIC DNA]</scope>
    <source>
        <strain evidence="2 3">KACC 16975</strain>
    </source>
</reference>
<dbReference type="Gene3D" id="3.90.550.10">
    <property type="entry name" value="Spore Coat Polysaccharide Biosynthesis Protein SpsA, Chain A"/>
    <property type="match status" value="1"/>
</dbReference>
<keyword evidence="2" id="KW-0808">Transferase</keyword>
<protein>
    <submittedName>
        <fullName evidence="2">Glycosyltransferase</fullName>
    </submittedName>
</protein>
<dbReference type="GO" id="GO:0016740">
    <property type="term" value="F:transferase activity"/>
    <property type="evidence" value="ECO:0007669"/>
    <property type="project" value="UniProtKB-KW"/>
</dbReference>
<evidence type="ECO:0000313" key="2">
    <source>
        <dbReference type="EMBL" id="QNN45689.1"/>
    </source>
</evidence>